<feature type="compositionally biased region" description="Low complexity" evidence="1">
    <location>
        <begin position="206"/>
        <end position="221"/>
    </location>
</feature>
<evidence type="ECO:0000256" key="2">
    <source>
        <dbReference type="SAM" id="Phobius"/>
    </source>
</evidence>
<keyword evidence="2" id="KW-1133">Transmembrane helix</keyword>
<feature type="compositionally biased region" description="Polar residues" evidence="1">
    <location>
        <begin position="187"/>
        <end position="198"/>
    </location>
</feature>
<reference evidence="3 4" key="1">
    <citation type="submission" date="2023-02" db="EMBL/GenBank/DDBJ databases">
        <title>Gemone sequence of Telluria chitinolytica ACM 3522T.</title>
        <authorList>
            <person name="Frediansyah A."/>
            <person name="Miess H."/>
            <person name="Gross H."/>
        </authorList>
    </citation>
    <scope>NUCLEOTIDE SEQUENCE [LARGE SCALE GENOMIC DNA]</scope>
    <source>
        <strain evidence="3 4">ACM 3522</strain>
    </source>
</reference>
<evidence type="ECO:0000256" key="1">
    <source>
        <dbReference type="SAM" id="MobiDB-lite"/>
    </source>
</evidence>
<evidence type="ECO:0000313" key="3">
    <source>
        <dbReference type="EMBL" id="WEF35644.1"/>
    </source>
</evidence>
<feature type="compositionally biased region" description="Pro residues" evidence="1">
    <location>
        <begin position="256"/>
        <end position="284"/>
    </location>
</feature>
<proteinExistence type="predicted"/>
<gene>
    <name evidence="3" type="ORF">PX653_13125</name>
</gene>
<keyword evidence="2" id="KW-0812">Transmembrane</keyword>
<dbReference type="EMBL" id="CP119083">
    <property type="protein sequence ID" value="WEF35644.1"/>
    <property type="molecule type" value="Genomic_DNA"/>
</dbReference>
<keyword evidence="2" id="KW-0472">Membrane</keyword>
<sequence length="284" mass="29842">MTAAAGRIRTGNGVRGPVRAARGFTYVSVIILVAIIGLVAATTVRVGATMQRAQAERELLYIGEQFSDALKSYANATPQGQPQQPPTLKELLRDPRFPGTRRHLRKIFIDPMTGKAEWGVIYMGDKLGVLGVYSLSTAMPIKVGNFPMRFQAFEGKQKISDWVFTFNGQEPPPPGQLPAKPGAGNPMTGNPMTGNPATGATVPGKPAGTPTNTPTNTGPGTPTAPPPSPLTGQPATPPPEPPAEPEPPPEPEPEPAPEPPPEPAPEPQEPPPPPAEPAEPPNSK</sequence>
<evidence type="ECO:0000313" key="4">
    <source>
        <dbReference type="Proteomes" id="UP001216510"/>
    </source>
</evidence>
<feature type="compositionally biased region" description="Pro residues" evidence="1">
    <location>
        <begin position="222"/>
        <end position="246"/>
    </location>
</feature>
<name>A0ABY8BMQ8_9BURK</name>
<accession>A0ABY8BMQ8</accession>
<feature type="transmembrane region" description="Helical" evidence="2">
    <location>
        <begin position="24"/>
        <end position="48"/>
    </location>
</feature>
<organism evidence="3 4">
    <name type="scientific">Pseudoduganella chitinolytica</name>
    <dbReference type="NCBI Taxonomy" id="34070"/>
    <lineage>
        <taxon>Bacteria</taxon>
        <taxon>Pseudomonadati</taxon>
        <taxon>Pseudomonadota</taxon>
        <taxon>Betaproteobacteria</taxon>
        <taxon>Burkholderiales</taxon>
        <taxon>Oxalobacteraceae</taxon>
        <taxon>Telluria group</taxon>
        <taxon>Pseudoduganella</taxon>
    </lineage>
</organism>
<keyword evidence="4" id="KW-1185">Reference proteome</keyword>
<dbReference type="RefSeq" id="WP_277418292.1">
    <property type="nucleotide sequence ID" value="NZ_CP119083.1"/>
</dbReference>
<protein>
    <submittedName>
        <fullName evidence="3">Type II secretion system protein</fullName>
    </submittedName>
</protein>
<dbReference type="Proteomes" id="UP001216510">
    <property type="component" value="Chromosome"/>
</dbReference>
<feature type="region of interest" description="Disordered" evidence="1">
    <location>
        <begin position="164"/>
        <end position="284"/>
    </location>
</feature>